<dbReference type="Pfam" id="PF00497">
    <property type="entry name" value="SBP_bac_3"/>
    <property type="match status" value="1"/>
</dbReference>
<proteinExistence type="inferred from homology"/>
<evidence type="ECO:0000256" key="5">
    <source>
        <dbReference type="SAM" id="SignalP"/>
    </source>
</evidence>
<comment type="similarity">
    <text evidence="1 4">Belongs to the bacterial solute-binding protein 3 family.</text>
</comment>
<dbReference type="GO" id="GO:0005576">
    <property type="term" value="C:extracellular region"/>
    <property type="evidence" value="ECO:0007669"/>
    <property type="project" value="TreeGrafter"/>
</dbReference>
<dbReference type="Gene3D" id="3.40.190.10">
    <property type="entry name" value="Periplasmic binding protein-like II"/>
    <property type="match status" value="2"/>
</dbReference>
<sequence length="274" mass="29839">MKRLAAFVMALALAGIAGKAALAAPPADTLAEVKKKKVLVAGVKDSLPPFGYIDEKSREIVGYDIDFVKAIAKRLGVKVELKPVTSASRMPQLQEGNIDIIAATMTKNPERAKQIDFSHTYFFTGQKFITKKGTVKSLKDLEGKKIGTAKGSTSEQNVKKAIPSATVLSFDDYPQAFLALQQGKVAAVTTDEAILAGILAKAPNKAQFEIPTVQISDEPYGLGMRKGDKNFVDFVNKTLLEMEKSGEAKQIFDKWFGPNTQFHLKRNFKITAGK</sequence>
<dbReference type="InterPro" id="IPR018313">
    <property type="entry name" value="SBP_3_CS"/>
</dbReference>
<dbReference type="GO" id="GO:0015276">
    <property type="term" value="F:ligand-gated monoatomic ion channel activity"/>
    <property type="evidence" value="ECO:0007669"/>
    <property type="project" value="InterPro"/>
</dbReference>
<evidence type="ECO:0000256" key="3">
    <source>
        <dbReference type="ARBA" id="ARBA00022729"/>
    </source>
</evidence>
<dbReference type="SUPFAM" id="SSF53850">
    <property type="entry name" value="Periplasmic binding protein-like II"/>
    <property type="match status" value="1"/>
</dbReference>
<feature type="domain" description="Ionotropic glutamate receptor C-terminal" evidence="7">
    <location>
        <begin position="38"/>
        <end position="258"/>
    </location>
</feature>
<dbReference type="AlphaFoldDB" id="A0A831TWG3"/>
<dbReference type="InterPro" id="IPR051455">
    <property type="entry name" value="Bact_solute-bind_prot3"/>
</dbReference>
<name>A0A831TWG3_GEOME</name>
<reference evidence="8" key="1">
    <citation type="journal article" date="2020" name="mSystems">
        <title>Genome- and Community-Level Interaction Insights into Carbon Utilization and Element Cycling Functions of Hydrothermarchaeota in Hydrothermal Sediment.</title>
        <authorList>
            <person name="Zhou Z."/>
            <person name="Liu Y."/>
            <person name="Xu W."/>
            <person name="Pan J."/>
            <person name="Luo Z.H."/>
            <person name="Li M."/>
        </authorList>
    </citation>
    <scope>NUCLEOTIDE SEQUENCE [LARGE SCALE GENOMIC DNA]</scope>
    <source>
        <strain evidence="8">SpSt-349</strain>
    </source>
</reference>
<dbReference type="SMART" id="SM00062">
    <property type="entry name" value="PBPb"/>
    <property type="match status" value="1"/>
</dbReference>
<dbReference type="PANTHER" id="PTHR30085">
    <property type="entry name" value="AMINO ACID ABC TRANSPORTER PERMEASE"/>
    <property type="match status" value="1"/>
</dbReference>
<dbReference type="InterPro" id="IPR001638">
    <property type="entry name" value="Solute-binding_3/MltF_N"/>
</dbReference>
<dbReference type="InterPro" id="IPR001320">
    <property type="entry name" value="Iontro_rcpt_C"/>
</dbReference>
<protein>
    <submittedName>
        <fullName evidence="8">Transporter substrate-binding domain-containing protein</fullName>
    </submittedName>
</protein>
<dbReference type="EMBL" id="DSOV01000004">
    <property type="protein sequence ID" value="HEN40936.1"/>
    <property type="molecule type" value="Genomic_DNA"/>
</dbReference>
<dbReference type="GO" id="GO:0030288">
    <property type="term" value="C:outer membrane-bounded periplasmic space"/>
    <property type="evidence" value="ECO:0007669"/>
    <property type="project" value="TreeGrafter"/>
</dbReference>
<keyword evidence="3 5" id="KW-0732">Signal</keyword>
<keyword evidence="2" id="KW-0813">Transport</keyword>
<organism evidence="8">
    <name type="scientific">Geobacter metallireducens</name>
    <dbReference type="NCBI Taxonomy" id="28232"/>
    <lineage>
        <taxon>Bacteria</taxon>
        <taxon>Pseudomonadati</taxon>
        <taxon>Thermodesulfobacteriota</taxon>
        <taxon>Desulfuromonadia</taxon>
        <taxon>Geobacterales</taxon>
        <taxon>Geobacteraceae</taxon>
        <taxon>Geobacter</taxon>
    </lineage>
</organism>
<evidence type="ECO:0000256" key="4">
    <source>
        <dbReference type="RuleBase" id="RU003744"/>
    </source>
</evidence>
<evidence type="ECO:0000256" key="2">
    <source>
        <dbReference type="ARBA" id="ARBA00022448"/>
    </source>
</evidence>
<evidence type="ECO:0000259" key="7">
    <source>
        <dbReference type="SMART" id="SM00079"/>
    </source>
</evidence>
<evidence type="ECO:0000313" key="8">
    <source>
        <dbReference type="EMBL" id="HEN40936.1"/>
    </source>
</evidence>
<dbReference type="GO" id="GO:0016020">
    <property type="term" value="C:membrane"/>
    <property type="evidence" value="ECO:0007669"/>
    <property type="project" value="InterPro"/>
</dbReference>
<feature type="domain" description="Solute-binding protein family 3/N-terminal" evidence="6">
    <location>
        <begin position="38"/>
        <end position="259"/>
    </location>
</feature>
<evidence type="ECO:0000256" key="1">
    <source>
        <dbReference type="ARBA" id="ARBA00010333"/>
    </source>
</evidence>
<dbReference type="PROSITE" id="PS01039">
    <property type="entry name" value="SBP_BACTERIAL_3"/>
    <property type="match status" value="1"/>
</dbReference>
<feature type="chain" id="PRO_5032623452" evidence="5">
    <location>
        <begin position="24"/>
        <end position="274"/>
    </location>
</feature>
<dbReference type="SMART" id="SM00079">
    <property type="entry name" value="PBPe"/>
    <property type="match status" value="1"/>
</dbReference>
<gene>
    <name evidence="8" type="ORF">ENQ87_00965</name>
</gene>
<comment type="caution">
    <text evidence="8">The sequence shown here is derived from an EMBL/GenBank/DDBJ whole genome shotgun (WGS) entry which is preliminary data.</text>
</comment>
<accession>A0A831TWG3</accession>
<feature type="signal peptide" evidence="5">
    <location>
        <begin position="1"/>
        <end position="23"/>
    </location>
</feature>
<dbReference type="CDD" id="cd13689">
    <property type="entry name" value="PBP2_BsGlnH"/>
    <property type="match status" value="1"/>
</dbReference>
<dbReference type="PANTHER" id="PTHR30085:SF6">
    <property type="entry name" value="ABC TRANSPORTER GLUTAMINE-BINDING PROTEIN GLNH"/>
    <property type="match status" value="1"/>
</dbReference>
<evidence type="ECO:0000259" key="6">
    <source>
        <dbReference type="SMART" id="SM00062"/>
    </source>
</evidence>
<dbReference type="GO" id="GO:0006865">
    <property type="term" value="P:amino acid transport"/>
    <property type="evidence" value="ECO:0007669"/>
    <property type="project" value="TreeGrafter"/>
</dbReference>